<organism evidence="2 3">
    <name type="scientific">Agromyces tardus</name>
    <dbReference type="NCBI Taxonomy" id="2583849"/>
    <lineage>
        <taxon>Bacteria</taxon>
        <taxon>Bacillati</taxon>
        <taxon>Actinomycetota</taxon>
        <taxon>Actinomycetes</taxon>
        <taxon>Micrococcales</taxon>
        <taxon>Microbacteriaceae</taxon>
        <taxon>Agromyces</taxon>
    </lineage>
</organism>
<dbReference type="Proteomes" id="UP000275048">
    <property type="component" value="Unassembled WGS sequence"/>
</dbReference>
<feature type="transmembrane region" description="Helical" evidence="1">
    <location>
        <begin position="7"/>
        <end position="29"/>
    </location>
</feature>
<dbReference type="InterPro" id="IPR021414">
    <property type="entry name" value="DUF3054"/>
</dbReference>
<feature type="transmembrane region" description="Helical" evidence="1">
    <location>
        <begin position="98"/>
        <end position="122"/>
    </location>
</feature>
<keyword evidence="1" id="KW-1133">Transmembrane helix</keyword>
<keyword evidence="1" id="KW-0812">Transmembrane</keyword>
<comment type="caution">
    <text evidence="2">The sequence shown here is derived from an EMBL/GenBank/DDBJ whole genome shotgun (WGS) entry which is preliminary data.</text>
</comment>
<evidence type="ECO:0000313" key="2">
    <source>
        <dbReference type="EMBL" id="RNB46123.1"/>
    </source>
</evidence>
<dbReference type="EMBL" id="RHHB01000037">
    <property type="protein sequence ID" value="RNB46123.1"/>
    <property type="molecule type" value="Genomic_DNA"/>
</dbReference>
<name>A0A3M8A4I8_9MICO</name>
<evidence type="ECO:0000313" key="3">
    <source>
        <dbReference type="Proteomes" id="UP000275048"/>
    </source>
</evidence>
<dbReference type="RefSeq" id="WP_122937806.1">
    <property type="nucleotide sequence ID" value="NZ_JBHSNT010000063.1"/>
</dbReference>
<evidence type="ECO:0000256" key="1">
    <source>
        <dbReference type="SAM" id="Phobius"/>
    </source>
</evidence>
<keyword evidence="3" id="KW-1185">Reference proteome</keyword>
<protein>
    <submittedName>
        <fullName evidence="2">DUF3054 domain-containing protein</fullName>
    </submittedName>
</protein>
<dbReference type="Pfam" id="PF11255">
    <property type="entry name" value="DUF3054"/>
    <property type="match status" value="1"/>
</dbReference>
<feature type="transmembrane region" description="Helical" evidence="1">
    <location>
        <begin position="68"/>
        <end position="92"/>
    </location>
</feature>
<accession>A0A3M8A4I8</accession>
<dbReference type="AlphaFoldDB" id="A0A3M8A4I8"/>
<reference evidence="2 3" key="1">
    <citation type="submission" date="2018-10" db="EMBL/GenBank/DDBJ databases">
        <title>Isolation, diversity and antibacterial activity of antinobacteria from the wheat rhizosphere soil.</title>
        <authorList>
            <person name="Sun T."/>
        </authorList>
    </citation>
    <scope>NUCLEOTIDE SEQUENCE [LARGE SCALE GENOMIC DNA]</scope>
    <source>
        <strain evidence="2 3">SJ-23</strain>
    </source>
</reference>
<dbReference type="OrthoDB" id="3698172at2"/>
<feature type="transmembrane region" description="Helical" evidence="1">
    <location>
        <begin position="41"/>
        <end position="61"/>
    </location>
</feature>
<proteinExistence type="predicted"/>
<sequence length="139" mass="14427">MSEARRTGPALVVGAAALDVVLVVAFAVIGRSSHAEVLDVAGIWGTAWPFLAGLVLGWLAAGAWRHPLVIWPTAVVIWASTLVLGMLIRFAAGGDVVLAFAIVAALTLALFLLGWRGIALLARRLRRARRAAAGTAGVA</sequence>
<gene>
    <name evidence="2" type="ORF">EDM22_14535</name>
</gene>
<keyword evidence="1" id="KW-0472">Membrane</keyword>